<evidence type="ECO:0000313" key="5">
    <source>
        <dbReference type="Proteomes" id="UP001596107"/>
    </source>
</evidence>
<dbReference type="RefSeq" id="WP_223022069.1">
    <property type="nucleotide sequence ID" value="NZ_CP078143.1"/>
</dbReference>
<reference evidence="5" key="1">
    <citation type="journal article" date="2019" name="Int. J. Syst. Evol. Microbiol.">
        <title>The Global Catalogue of Microorganisms (GCM) 10K type strain sequencing project: providing services to taxonomists for standard genome sequencing and annotation.</title>
        <authorList>
            <consortium name="The Broad Institute Genomics Platform"/>
            <consortium name="The Broad Institute Genome Sequencing Center for Infectious Disease"/>
            <person name="Wu L."/>
            <person name="Ma J."/>
        </authorList>
    </citation>
    <scope>NUCLEOTIDE SEQUENCE [LARGE SCALE GENOMIC DNA]</scope>
    <source>
        <strain evidence="5">JCM 3366</strain>
    </source>
</reference>
<dbReference type="Proteomes" id="UP001596107">
    <property type="component" value="Unassembled WGS sequence"/>
</dbReference>
<protein>
    <submittedName>
        <fullName evidence="4">PdxA family protein</fullName>
    </submittedName>
</protein>
<keyword evidence="5" id="KW-1185">Reference proteome</keyword>
<evidence type="ECO:0000256" key="2">
    <source>
        <dbReference type="ARBA" id="ARBA00023002"/>
    </source>
</evidence>
<organism evidence="4 5">
    <name type="scientific">Nitratireductor kimnyeongensis</name>
    <dbReference type="NCBI Taxonomy" id="430679"/>
    <lineage>
        <taxon>Bacteria</taxon>
        <taxon>Pseudomonadati</taxon>
        <taxon>Pseudomonadota</taxon>
        <taxon>Alphaproteobacteria</taxon>
        <taxon>Hyphomicrobiales</taxon>
        <taxon>Phyllobacteriaceae</taxon>
        <taxon>Nitratireductor</taxon>
    </lineage>
</organism>
<evidence type="ECO:0000313" key="4">
    <source>
        <dbReference type="EMBL" id="MFC5586858.1"/>
    </source>
</evidence>
<dbReference type="SUPFAM" id="SSF53659">
    <property type="entry name" value="Isocitrate/Isopropylmalate dehydrogenase-like"/>
    <property type="match status" value="1"/>
</dbReference>
<dbReference type="PANTHER" id="PTHR30004">
    <property type="entry name" value="4-HYDROXYTHREONINE-4-PHOSPHATE DEHYDROGENASE"/>
    <property type="match status" value="1"/>
</dbReference>
<keyword evidence="3" id="KW-0520">NAD</keyword>
<dbReference type="InterPro" id="IPR005255">
    <property type="entry name" value="PdxA_fam"/>
</dbReference>
<dbReference type="EMBL" id="JBHSNB010000004">
    <property type="protein sequence ID" value="MFC5586858.1"/>
    <property type="molecule type" value="Genomic_DNA"/>
</dbReference>
<keyword evidence="1" id="KW-0479">Metal-binding</keyword>
<dbReference type="Pfam" id="PF04166">
    <property type="entry name" value="PdxA"/>
    <property type="match status" value="1"/>
</dbReference>
<name>A0ABW0TDK4_9HYPH</name>
<sequence>MNQSIRPMIVTLGDRYGIGPEIVARTFTDKGAPVEGGIVILGDWDVFRDAAARCGGSRELPRISRLSECCADGVRFLDLPFDAPVGPLGKVSREAGAESLAVLDWLTEAARKREIAGAVYGPLNKQAMRDAGHPSGDELEYIMKNMPQCADAGEINALEGMWTARVTSHIPLRDVADAISADGIRRAAKLLANTMIAAGIQAPKICAAGLNPHAGEQGVFGREEIDVIAPAIAAMREDGFDIIGPIPADTVFAQARAQGANGILTMYHDQGQIALKLIGLGRSVTLIGGLAVPFATPGHGTAFDIVGQGVARLDGLREALALCRKISRNVT</sequence>
<gene>
    <name evidence="4" type="ORF">ACFPOD_17225</name>
</gene>
<accession>A0ABW0TDK4</accession>
<keyword evidence="2" id="KW-0560">Oxidoreductase</keyword>
<dbReference type="Gene3D" id="3.40.718.10">
    <property type="entry name" value="Isopropylmalate Dehydrogenase"/>
    <property type="match status" value="1"/>
</dbReference>
<comment type="caution">
    <text evidence="4">The sequence shown here is derived from an EMBL/GenBank/DDBJ whole genome shotgun (WGS) entry which is preliminary data.</text>
</comment>
<proteinExistence type="predicted"/>
<evidence type="ECO:0000256" key="3">
    <source>
        <dbReference type="ARBA" id="ARBA00023027"/>
    </source>
</evidence>
<evidence type="ECO:0000256" key="1">
    <source>
        <dbReference type="ARBA" id="ARBA00022723"/>
    </source>
</evidence>
<dbReference type="PANTHER" id="PTHR30004:SF3">
    <property type="entry name" value="4-HYDROXYTHREONINE-4-PHOSPHATE DEHYDROGENASE 2-RELATED"/>
    <property type="match status" value="1"/>
</dbReference>